<protein>
    <recommendedName>
        <fullName evidence="3">Reverse transcriptase domain-containing protein</fullName>
    </recommendedName>
</protein>
<comment type="caution">
    <text evidence="1">The sequence shown here is derived from an EMBL/GenBank/DDBJ whole genome shotgun (WGS) entry which is preliminary data.</text>
</comment>
<gene>
    <name evidence="1" type="ORF">NDU88_003245</name>
</gene>
<dbReference type="Proteomes" id="UP001066276">
    <property type="component" value="Chromosome 6"/>
</dbReference>
<dbReference type="EMBL" id="JANPWB010000010">
    <property type="protein sequence ID" value="KAJ1136831.1"/>
    <property type="molecule type" value="Genomic_DNA"/>
</dbReference>
<evidence type="ECO:0008006" key="3">
    <source>
        <dbReference type="Google" id="ProtNLM"/>
    </source>
</evidence>
<reference evidence="1" key="1">
    <citation type="journal article" date="2022" name="bioRxiv">
        <title>Sequencing and chromosome-scale assembly of the giantPleurodeles waltlgenome.</title>
        <authorList>
            <person name="Brown T."/>
            <person name="Elewa A."/>
            <person name="Iarovenko S."/>
            <person name="Subramanian E."/>
            <person name="Araus A.J."/>
            <person name="Petzold A."/>
            <person name="Susuki M."/>
            <person name="Suzuki K.-i.T."/>
            <person name="Hayashi T."/>
            <person name="Toyoda A."/>
            <person name="Oliveira C."/>
            <person name="Osipova E."/>
            <person name="Leigh N.D."/>
            <person name="Simon A."/>
            <person name="Yun M.H."/>
        </authorList>
    </citation>
    <scope>NUCLEOTIDE SEQUENCE</scope>
    <source>
        <strain evidence="1">20211129_DDA</strain>
        <tissue evidence="1">Liver</tissue>
    </source>
</reference>
<accession>A0AAV7Q8X1</accession>
<organism evidence="1 2">
    <name type="scientific">Pleurodeles waltl</name>
    <name type="common">Iberian ribbed newt</name>
    <dbReference type="NCBI Taxonomy" id="8319"/>
    <lineage>
        <taxon>Eukaryota</taxon>
        <taxon>Metazoa</taxon>
        <taxon>Chordata</taxon>
        <taxon>Craniata</taxon>
        <taxon>Vertebrata</taxon>
        <taxon>Euteleostomi</taxon>
        <taxon>Amphibia</taxon>
        <taxon>Batrachia</taxon>
        <taxon>Caudata</taxon>
        <taxon>Salamandroidea</taxon>
        <taxon>Salamandridae</taxon>
        <taxon>Pleurodelinae</taxon>
        <taxon>Pleurodeles</taxon>
    </lineage>
</organism>
<proteinExistence type="predicted"/>
<evidence type="ECO:0000313" key="1">
    <source>
        <dbReference type="EMBL" id="KAJ1136831.1"/>
    </source>
</evidence>
<sequence>MLARVLDDEDSSNAFQVTNGAKQGCLLAPTLFSMMFSAMPSGAFCDDEETRIKIRYGRDGRLSNLRRLQVKTRFE</sequence>
<evidence type="ECO:0000313" key="2">
    <source>
        <dbReference type="Proteomes" id="UP001066276"/>
    </source>
</evidence>
<keyword evidence="2" id="KW-1185">Reference proteome</keyword>
<dbReference type="AlphaFoldDB" id="A0AAV7Q8X1"/>
<name>A0AAV7Q8X1_PLEWA</name>